<evidence type="ECO:0000256" key="4">
    <source>
        <dbReference type="ARBA" id="ARBA00023125"/>
    </source>
</evidence>
<accession>A0A7V8SYX9</accession>
<evidence type="ECO:0000256" key="3">
    <source>
        <dbReference type="ARBA" id="ARBA00022578"/>
    </source>
</evidence>
<feature type="non-terminal residue" evidence="7">
    <location>
        <position position="383"/>
    </location>
</feature>
<comment type="similarity">
    <text evidence="2 6">Belongs to the transposase mutator family.</text>
</comment>
<dbReference type="InterPro" id="IPR001207">
    <property type="entry name" value="Transposase_mutator"/>
</dbReference>
<evidence type="ECO:0000313" key="7">
    <source>
        <dbReference type="EMBL" id="MBA0087870.1"/>
    </source>
</evidence>
<name>A0A7V8SYX9_9BACT</name>
<reference evidence="7" key="1">
    <citation type="submission" date="2020-06" db="EMBL/GenBank/DDBJ databases">
        <title>Legume-microbial interactions unlock mineral nutrients during tropical forest succession.</title>
        <authorList>
            <person name="Epihov D.Z."/>
        </authorList>
    </citation>
    <scope>NUCLEOTIDE SEQUENCE [LARGE SCALE GENOMIC DNA]</scope>
    <source>
        <strain evidence="7">Pan2503</strain>
    </source>
</reference>
<dbReference type="Pfam" id="PF00872">
    <property type="entry name" value="Transposase_mut"/>
    <property type="match status" value="1"/>
</dbReference>
<evidence type="ECO:0000256" key="2">
    <source>
        <dbReference type="ARBA" id="ARBA00010961"/>
    </source>
</evidence>
<evidence type="ECO:0000256" key="5">
    <source>
        <dbReference type="ARBA" id="ARBA00023172"/>
    </source>
</evidence>
<evidence type="ECO:0000256" key="1">
    <source>
        <dbReference type="ARBA" id="ARBA00002190"/>
    </source>
</evidence>
<keyword evidence="6" id="KW-0814">Transposable element</keyword>
<gene>
    <name evidence="7" type="ORF">HRJ53_23025</name>
</gene>
<dbReference type="GO" id="GO:0004803">
    <property type="term" value="F:transposase activity"/>
    <property type="evidence" value="ECO:0007669"/>
    <property type="project" value="UniProtKB-UniRule"/>
</dbReference>
<comment type="function">
    <text evidence="1 6">Required for the transposition of the insertion element.</text>
</comment>
<dbReference type="GO" id="GO:0003677">
    <property type="term" value="F:DNA binding"/>
    <property type="evidence" value="ECO:0007669"/>
    <property type="project" value="UniProtKB-UniRule"/>
</dbReference>
<organism evidence="7 8">
    <name type="scientific">Candidatus Acidiferrum panamense</name>
    <dbReference type="NCBI Taxonomy" id="2741543"/>
    <lineage>
        <taxon>Bacteria</taxon>
        <taxon>Pseudomonadati</taxon>
        <taxon>Acidobacteriota</taxon>
        <taxon>Terriglobia</taxon>
        <taxon>Candidatus Acidiferrales</taxon>
        <taxon>Candidatus Acidiferrum</taxon>
    </lineage>
</organism>
<keyword evidence="5 6" id="KW-0233">DNA recombination</keyword>
<dbReference type="EMBL" id="JACDQQ010002227">
    <property type="protein sequence ID" value="MBA0087870.1"/>
    <property type="molecule type" value="Genomic_DNA"/>
</dbReference>
<keyword evidence="4 6" id="KW-0238">DNA-binding</keyword>
<protein>
    <recommendedName>
        <fullName evidence="6">Mutator family transposase</fullName>
    </recommendedName>
</protein>
<proteinExistence type="inferred from homology"/>
<keyword evidence="8" id="KW-1185">Reference proteome</keyword>
<dbReference type="NCBIfam" id="NF033543">
    <property type="entry name" value="transpos_IS256"/>
    <property type="match status" value="1"/>
</dbReference>
<dbReference type="PANTHER" id="PTHR33217:SF7">
    <property type="entry name" value="TRANSPOSASE FOR INSERTION SEQUENCE ELEMENT IS1081"/>
    <property type="match status" value="1"/>
</dbReference>
<sequence>MTEERLSLAELLEKAGEGDFLRAVAETVLQLLMEADVEGLIGAGRYERSGERSTWRNGYRERTLDTRLGSLQLRIPKLRQGSYFPPFLEARKSSEKALVAVIQEAWIGGVSTRRVDDLVQAMGLSGISKSQVSKLCKEIDERVHAFLDRPLTGEWPYLWLDATYLKQREGGRIVSVAAIIAVAANSDGRREIVGLHIGPSEAETFWSTFLRSLARRGLRGVKLVISDAHEGLKAAIRRVFGASWQRCRVHWMRNALAYVPKTQQSMVAAALRQAFLQPDRAQASQMLRHVADQLRPKWPKLAALIDDSETDVLSYLDFPEPHRSKLHSTNPLERLNKEVKRRADVVGIFPNEAAIVRLIGAVLLEQNDEWQLQHRYMQVEAMA</sequence>
<dbReference type="AlphaFoldDB" id="A0A7V8SYX9"/>
<dbReference type="Proteomes" id="UP000567293">
    <property type="component" value="Unassembled WGS sequence"/>
</dbReference>
<evidence type="ECO:0000256" key="6">
    <source>
        <dbReference type="RuleBase" id="RU365089"/>
    </source>
</evidence>
<keyword evidence="3 6" id="KW-0815">Transposition</keyword>
<dbReference type="GO" id="GO:0006313">
    <property type="term" value="P:DNA transposition"/>
    <property type="evidence" value="ECO:0007669"/>
    <property type="project" value="UniProtKB-UniRule"/>
</dbReference>
<comment type="caution">
    <text evidence="7">The sequence shown here is derived from an EMBL/GenBank/DDBJ whole genome shotgun (WGS) entry which is preliminary data.</text>
</comment>
<evidence type="ECO:0000313" key="8">
    <source>
        <dbReference type="Proteomes" id="UP000567293"/>
    </source>
</evidence>
<dbReference type="PANTHER" id="PTHR33217">
    <property type="entry name" value="TRANSPOSASE FOR INSERTION SEQUENCE ELEMENT IS1081"/>
    <property type="match status" value="1"/>
</dbReference>